<dbReference type="EMBL" id="KN837220">
    <property type="protein sequence ID" value="KIJ32883.1"/>
    <property type="molecule type" value="Genomic_DNA"/>
</dbReference>
<feature type="region of interest" description="Disordered" evidence="1">
    <location>
        <begin position="348"/>
        <end position="384"/>
    </location>
</feature>
<dbReference type="Proteomes" id="UP000054279">
    <property type="component" value="Unassembled WGS sequence"/>
</dbReference>
<dbReference type="HOGENOM" id="CLU_719949_0_0_1"/>
<sequence>MDTGTVLFHIKAFAAVRGLYQLSSVIAAIVPDRRWPGEPPIPKAYSPVHVTGPIDCLDSVTGFPVVTVEAITVEVGNRKAGVLGYEAQEMMDQVAQAGNHAYEPALIPNLKFPYRHSTASLASIIPAHGLWPAILDRPAGANMETGTGYSPFADCEHTGNSPPPCSEEGRSRLRCLAIVASASTPNSITVPQKRPRQVKFDIRAVESDECVEDDRSSHVANAGQVSTIIASIVPNNRWPRGPPSPKPNSPVHVMGPIDCIDANTKLPVVTVEELTLEVGNRKLAEIANLARLRKAYQEVRSRSMPPNFGDLLPHELAADVGYPYQSSSVSLASTPSLPNSWPIPLERPLGASHETGIEYPRFGTDTSYRHEKESSGENLPHKPL</sequence>
<name>A0A0C9TRU7_SPHS4</name>
<keyword evidence="3" id="KW-1185">Reference proteome</keyword>
<gene>
    <name evidence="2" type="ORF">M422DRAFT_265218</name>
</gene>
<evidence type="ECO:0000313" key="3">
    <source>
        <dbReference type="Proteomes" id="UP000054279"/>
    </source>
</evidence>
<evidence type="ECO:0000313" key="2">
    <source>
        <dbReference type="EMBL" id="KIJ32883.1"/>
    </source>
</evidence>
<evidence type="ECO:0000256" key="1">
    <source>
        <dbReference type="SAM" id="MobiDB-lite"/>
    </source>
</evidence>
<organism evidence="2 3">
    <name type="scientific">Sphaerobolus stellatus (strain SS14)</name>
    <dbReference type="NCBI Taxonomy" id="990650"/>
    <lineage>
        <taxon>Eukaryota</taxon>
        <taxon>Fungi</taxon>
        <taxon>Dikarya</taxon>
        <taxon>Basidiomycota</taxon>
        <taxon>Agaricomycotina</taxon>
        <taxon>Agaricomycetes</taxon>
        <taxon>Phallomycetidae</taxon>
        <taxon>Geastrales</taxon>
        <taxon>Sphaerobolaceae</taxon>
        <taxon>Sphaerobolus</taxon>
    </lineage>
</organism>
<reference evidence="2 3" key="1">
    <citation type="submission" date="2014-06" db="EMBL/GenBank/DDBJ databases">
        <title>Evolutionary Origins and Diversification of the Mycorrhizal Mutualists.</title>
        <authorList>
            <consortium name="DOE Joint Genome Institute"/>
            <consortium name="Mycorrhizal Genomics Consortium"/>
            <person name="Kohler A."/>
            <person name="Kuo A."/>
            <person name="Nagy L.G."/>
            <person name="Floudas D."/>
            <person name="Copeland A."/>
            <person name="Barry K.W."/>
            <person name="Cichocki N."/>
            <person name="Veneault-Fourrey C."/>
            <person name="LaButti K."/>
            <person name="Lindquist E.A."/>
            <person name="Lipzen A."/>
            <person name="Lundell T."/>
            <person name="Morin E."/>
            <person name="Murat C."/>
            <person name="Riley R."/>
            <person name="Ohm R."/>
            <person name="Sun H."/>
            <person name="Tunlid A."/>
            <person name="Henrissat B."/>
            <person name="Grigoriev I.V."/>
            <person name="Hibbett D.S."/>
            <person name="Martin F."/>
        </authorList>
    </citation>
    <scope>NUCLEOTIDE SEQUENCE [LARGE SCALE GENOMIC DNA]</scope>
    <source>
        <strain evidence="2 3">SS14</strain>
    </source>
</reference>
<accession>A0A0C9TRU7</accession>
<protein>
    <submittedName>
        <fullName evidence="2">Uncharacterized protein</fullName>
    </submittedName>
</protein>
<proteinExistence type="predicted"/>
<dbReference type="AlphaFoldDB" id="A0A0C9TRU7"/>